<comment type="similarity">
    <text evidence="1">Belongs to the short-chain dehydrogenases/reductases (SDR) family.</text>
</comment>
<keyword evidence="3" id="KW-1185">Reference proteome</keyword>
<comment type="caution">
    <text evidence="2">The sequence shown here is derived from an EMBL/GenBank/DDBJ whole genome shotgun (WGS) entry which is preliminary data.</text>
</comment>
<dbReference type="Pfam" id="PF00106">
    <property type="entry name" value="adh_short"/>
    <property type="match status" value="1"/>
</dbReference>
<dbReference type="RefSeq" id="WP_345315016.1">
    <property type="nucleotide sequence ID" value="NZ_BAABLF010000001.1"/>
</dbReference>
<proteinExistence type="inferred from homology"/>
<protein>
    <submittedName>
        <fullName evidence="2">SDR family oxidoreductase</fullName>
    </submittedName>
</protein>
<reference evidence="3" key="1">
    <citation type="journal article" date="2019" name="Int. J. Syst. Evol. Microbiol.">
        <title>The Global Catalogue of Microorganisms (GCM) 10K type strain sequencing project: providing services to taxonomists for standard genome sequencing and annotation.</title>
        <authorList>
            <consortium name="The Broad Institute Genomics Platform"/>
            <consortium name="The Broad Institute Genome Sequencing Center for Infectious Disease"/>
            <person name="Wu L."/>
            <person name="Ma J."/>
        </authorList>
    </citation>
    <scope>NUCLEOTIDE SEQUENCE [LARGE SCALE GENOMIC DNA]</scope>
    <source>
        <strain evidence="3">JCM 18720</strain>
    </source>
</reference>
<evidence type="ECO:0000313" key="3">
    <source>
        <dbReference type="Proteomes" id="UP001501600"/>
    </source>
</evidence>
<dbReference type="InterPro" id="IPR002347">
    <property type="entry name" value="SDR_fam"/>
</dbReference>
<dbReference type="PANTHER" id="PTHR45458:SF1">
    <property type="entry name" value="SHORT CHAIN DEHYDROGENASE"/>
    <property type="match status" value="1"/>
</dbReference>
<evidence type="ECO:0000313" key="2">
    <source>
        <dbReference type="EMBL" id="GAA5185962.1"/>
    </source>
</evidence>
<dbReference type="Proteomes" id="UP001501600">
    <property type="component" value="Unassembled WGS sequence"/>
</dbReference>
<organism evidence="2 3">
    <name type="scientific">Ferrimonas gelatinilytica</name>
    <dbReference type="NCBI Taxonomy" id="1255257"/>
    <lineage>
        <taxon>Bacteria</taxon>
        <taxon>Pseudomonadati</taxon>
        <taxon>Pseudomonadota</taxon>
        <taxon>Gammaproteobacteria</taxon>
        <taxon>Alteromonadales</taxon>
        <taxon>Ferrimonadaceae</taxon>
        <taxon>Ferrimonas</taxon>
    </lineage>
</organism>
<dbReference type="InterPro" id="IPR036291">
    <property type="entry name" value="NAD(P)-bd_dom_sf"/>
</dbReference>
<dbReference type="PANTHER" id="PTHR45458">
    <property type="entry name" value="SHORT-CHAIN DEHYDROGENASE/REDUCTASE SDR"/>
    <property type="match status" value="1"/>
</dbReference>
<dbReference type="EMBL" id="BAABLF010000001">
    <property type="protein sequence ID" value="GAA5185962.1"/>
    <property type="molecule type" value="Genomic_DNA"/>
</dbReference>
<accession>A0ABP9RSK0</accession>
<dbReference type="InterPro" id="IPR052184">
    <property type="entry name" value="SDR_enzymes"/>
</dbReference>
<dbReference type="Gene3D" id="3.40.50.720">
    <property type="entry name" value="NAD(P)-binding Rossmann-like Domain"/>
    <property type="match status" value="1"/>
</dbReference>
<dbReference type="PRINTS" id="PR00081">
    <property type="entry name" value="GDHRDH"/>
</dbReference>
<dbReference type="CDD" id="cd05325">
    <property type="entry name" value="carb_red_sniffer_like_SDR_c"/>
    <property type="match status" value="1"/>
</dbReference>
<sequence>MTQTVLITGANRGIGLEFTRQSLDAGDQVIACCRAPEQAQALEALAERFPQQLELVGLDLGQPQQLTALQRYLGERRVDLLISNAGVYGPKGLALGEYSAEPFADIMQVNVLAPLLLVQALRDNLAPGAKIALLSSKMGSVTDNTSGGAYFYRASKAALNAIGKSLAIDLADAGHPVVMLHPGWVQTDMGGPNALIDTEQSVSGMRQVIDGLTEASSGGFFSFDSSPIAW</sequence>
<evidence type="ECO:0000256" key="1">
    <source>
        <dbReference type="RuleBase" id="RU000363"/>
    </source>
</evidence>
<dbReference type="PRINTS" id="PR00080">
    <property type="entry name" value="SDRFAMILY"/>
</dbReference>
<gene>
    <name evidence="2" type="ORF">GCM10025772_00430</name>
</gene>
<dbReference type="SUPFAM" id="SSF51735">
    <property type="entry name" value="NAD(P)-binding Rossmann-fold domains"/>
    <property type="match status" value="1"/>
</dbReference>
<name>A0ABP9RSK0_9GAMM</name>